<dbReference type="CDD" id="cd02869">
    <property type="entry name" value="PseudoU_synth_RluA_like"/>
    <property type="match status" value="1"/>
</dbReference>
<dbReference type="PANTHER" id="PTHR21600">
    <property type="entry name" value="MITOCHONDRIAL RNA PSEUDOURIDINE SYNTHASE"/>
    <property type="match status" value="1"/>
</dbReference>
<keyword evidence="3" id="KW-0413">Isomerase</keyword>
<dbReference type="InterPro" id="IPR020103">
    <property type="entry name" value="PsdUridine_synth_cat_dom_sf"/>
</dbReference>
<dbReference type="GO" id="GO:0004730">
    <property type="term" value="F:pseudouridylate synthase activity"/>
    <property type="evidence" value="ECO:0007669"/>
    <property type="project" value="UniProtKB-EC"/>
</dbReference>
<dbReference type="Gene3D" id="3.30.2350.10">
    <property type="entry name" value="Pseudouridine synthase"/>
    <property type="match status" value="1"/>
</dbReference>
<dbReference type="Pfam" id="PF00849">
    <property type="entry name" value="PseudoU_synth_2"/>
    <property type="match status" value="1"/>
</dbReference>
<dbReference type="InterPro" id="IPR006145">
    <property type="entry name" value="PsdUridine_synth_RsuA/RluA"/>
</dbReference>
<sequence length="225" mass="25979">MRIQDQPDPYIVPHCEKQIEILHQDDDLLLINKPDGLLSVPGRHPLNKDSVINRLREDFPEAEMAHRLDLDTSGIMVVPLHKECLRYVNRLFQEREVDKTYTAVVYGVVEANTGKIELPLIKDWPNRPLQKVCHESGKWALTYYEVMERNEIENSSKLLLTPVTGRSHQLRIHLSKIDHPILGCDMYAHQEGYDMADRLLLHATTLSFIHPSTGERLQGECLPEF</sequence>
<dbReference type="GO" id="GO:0009982">
    <property type="term" value="F:pseudouridine synthase activity"/>
    <property type="evidence" value="ECO:0007669"/>
    <property type="project" value="InterPro"/>
</dbReference>
<dbReference type="SUPFAM" id="SSF55120">
    <property type="entry name" value="Pseudouridine synthase"/>
    <property type="match status" value="1"/>
</dbReference>
<accession>A0A6S6TCT1</accession>
<evidence type="ECO:0000256" key="1">
    <source>
        <dbReference type="ARBA" id="ARBA00010876"/>
    </source>
</evidence>
<dbReference type="EMBL" id="CACVAY010000103">
    <property type="protein sequence ID" value="CAA6821061.1"/>
    <property type="molecule type" value="Genomic_DNA"/>
</dbReference>
<gene>
    <name evidence="5" type="ORF">HELGO_WM6013</name>
</gene>
<evidence type="ECO:0000256" key="3">
    <source>
        <dbReference type="ARBA" id="ARBA00023235"/>
    </source>
</evidence>
<dbReference type="EC" id="4.2.1.70" evidence="5"/>
<protein>
    <submittedName>
        <fullName evidence="5">Ribosomal large subunit pseudouridine synthase A (EC)</fullName>
        <ecNumber evidence="5">4.2.1.70</ecNumber>
    </submittedName>
</protein>
<dbReference type="GO" id="GO:0140098">
    <property type="term" value="F:catalytic activity, acting on RNA"/>
    <property type="evidence" value="ECO:0007669"/>
    <property type="project" value="UniProtKB-ARBA"/>
</dbReference>
<feature type="domain" description="Pseudouridine synthase RsuA/RluA-like" evidence="4">
    <location>
        <begin position="27"/>
        <end position="175"/>
    </location>
</feature>
<dbReference type="GO" id="GO:0008033">
    <property type="term" value="P:tRNA processing"/>
    <property type="evidence" value="ECO:0007669"/>
    <property type="project" value="UniProtKB-KW"/>
</dbReference>
<keyword evidence="2" id="KW-0819">tRNA processing</keyword>
<dbReference type="PANTHER" id="PTHR21600:SF91">
    <property type="entry name" value="DUAL-SPECIFICITY RNA PSEUDOURIDINE SYNTHASE RLUA"/>
    <property type="match status" value="1"/>
</dbReference>
<evidence type="ECO:0000256" key="2">
    <source>
        <dbReference type="ARBA" id="ARBA00022694"/>
    </source>
</evidence>
<proteinExistence type="inferred from homology"/>
<comment type="similarity">
    <text evidence="1">Belongs to the pseudouridine synthase RluA family.</text>
</comment>
<keyword evidence="5" id="KW-0456">Lyase</keyword>
<dbReference type="GO" id="GO:0000455">
    <property type="term" value="P:enzyme-directed rRNA pseudouridine synthesis"/>
    <property type="evidence" value="ECO:0007669"/>
    <property type="project" value="TreeGrafter"/>
</dbReference>
<dbReference type="InterPro" id="IPR050188">
    <property type="entry name" value="RluA_PseudoU_synthase"/>
</dbReference>
<organism evidence="5">
    <name type="scientific">uncultured Thiotrichaceae bacterium</name>
    <dbReference type="NCBI Taxonomy" id="298394"/>
    <lineage>
        <taxon>Bacteria</taxon>
        <taxon>Pseudomonadati</taxon>
        <taxon>Pseudomonadota</taxon>
        <taxon>Gammaproteobacteria</taxon>
        <taxon>Thiotrichales</taxon>
        <taxon>Thiotrichaceae</taxon>
        <taxon>environmental samples</taxon>
    </lineage>
</organism>
<dbReference type="AlphaFoldDB" id="A0A6S6TCT1"/>
<dbReference type="GO" id="GO:0003723">
    <property type="term" value="F:RNA binding"/>
    <property type="evidence" value="ECO:0007669"/>
    <property type="project" value="InterPro"/>
</dbReference>
<reference evidence="5" key="1">
    <citation type="submission" date="2020-01" db="EMBL/GenBank/DDBJ databases">
        <authorList>
            <person name="Meier V. D."/>
            <person name="Meier V D."/>
        </authorList>
    </citation>
    <scope>NUCLEOTIDE SEQUENCE</scope>
    <source>
        <strain evidence="5">HLG_WM_MAG_07</strain>
    </source>
</reference>
<name>A0A6S6TCT1_9GAMM</name>
<evidence type="ECO:0000259" key="4">
    <source>
        <dbReference type="Pfam" id="PF00849"/>
    </source>
</evidence>
<evidence type="ECO:0000313" key="5">
    <source>
        <dbReference type="EMBL" id="CAA6821061.1"/>
    </source>
</evidence>